<feature type="region of interest" description="Disordered" evidence="1">
    <location>
        <begin position="1"/>
        <end position="22"/>
    </location>
</feature>
<comment type="caution">
    <text evidence="2">The sequence shown here is derived from an EMBL/GenBank/DDBJ whole genome shotgun (WGS) entry which is preliminary data.</text>
</comment>
<reference evidence="2 3" key="1">
    <citation type="journal article" date="2013" name="ISME J.">
        <title>A metabolic model for members of the genus Tetrasphaera involved in enhanced biological phosphorus removal.</title>
        <authorList>
            <person name="Kristiansen R."/>
            <person name="Nguyen H.T.T."/>
            <person name="Saunders A.M."/>
            <person name="Nielsen J.L."/>
            <person name="Wimmer R."/>
            <person name="Le V.Q."/>
            <person name="McIlroy S.J."/>
            <person name="Petrovski S."/>
            <person name="Seviour R.J."/>
            <person name="Calteau A."/>
            <person name="Nielsen K.L."/>
            <person name="Nielsen P.H."/>
        </authorList>
    </citation>
    <scope>NUCLEOTIDE SEQUENCE [LARGE SCALE GENOMIC DNA]</scope>
    <source>
        <strain evidence="2 3">T1-X7</strain>
    </source>
</reference>
<gene>
    <name evidence="2" type="ORF">BN12_2620007</name>
</gene>
<dbReference type="Proteomes" id="UP000035721">
    <property type="component" value="Unassembled WGS sequence"/>
</dbReference>
<feature type="compositionally biased region" description="Basic and acidic residues" evidence="1">
    <location>
        <begin position="11"/>
        <end position="22"/>
    </location>
</feature>
<sequence>MAVRHPIGVTRSRERQLYRVTR</sequence>
<evidence type="ECO:0000313" key="2">
    <source>
        <dbReference type="EMBL" id="CCH78192.1"/>
    </source>
</evidence>
<name>A0A077LZ83_9MICO</name>
<accession>A0A077LZ83</accession>
<evidence type="ECO:0000256" key="1">
    <source>
        <dbReference type="SAM" id="MobiDB-lite"/>
    </source>
</evidence>
<proteinExistence type="predicted"/>
<protein>
    <submittedName>
        <fullName evidence="2">Uncharacterized protein</fullName>
    </submittedName>
</protein>
<organism evidence="2 3">
    <name type="scientific">Nostocoides japonicum T1-X7</name>
    <dbReference type="NCBI Taxonomy" id="1194083"/>
    <lineage>
        <taxon>Bacteria</taxon>
        <taxon>Bacillati</taxon>
        <taxon>Actinomycetota</taxon>
        <taxon>Actinomycetes</taxon>
        <taxon>Micrococcales</taxon>
        <taxon>Intrasporangiaceae</taxon>
        <taxon>Nostocoides</taxon>
    </lineage>
</organism>
<keyword evidence="3" id="KW-1185">Reference proteome</keyword>
<evidence type="ECO:0000313" key="3">
    <source>
        <dbReference type="Proteomes" id="UP000035721"/>
    </source>
</evidence>
<dbReference type="EMBL" id="CAJB01000182">
    <property type="protein sequence ID" value="CCH78192.1"/>
    <property type="molecule type" value="Genomic_DNA"/>
</dbReference>
<dbReference type="AlphaFoldDB" id="A0A077LZ83"/>